<evidence type="ECO:0000256" key="4">
    <source>
        <dbReference type="PIRSR" id="PIRSR037505-2"/>
    </source>
</evidence>
<evidence type="ECO:0000259" key="7">
    <source>
        <dbReference type="PROSITE" id="PS50970"/>
    </source>
</evidence>
<dbReference type="STRING" id="7574.A0A1S3K5G9"/>
<dbReference type="InterPro" id="IPR036589">
    <property type="entry name" value="HCY_dom_sf"/>
</dbReference>
<dbReference type="OrthoDB" id="261426at2759"/>
<dbReference type="PANTHER" id="PTHR11103:SF18">
    <property type="entry name" value="SLR1189 PROTEIN"/>
    <property type="match status" value="1"/>
</dbReference>
<feature type="region of interest" description="Disordered" evidence="6">
    <location>
        <begin position="314"/>
        <end position="344"/>
    </location>
</feature>
<dbReference type="KEGG" id="lak:106178981"/>
<dbReference type="GO" id="GO:0032259">
    <property type="term" value="P:methylation"/>
    <property type="evidence" value="ECO:0007669"/>
    <property type="project" value="UniProtKB-KW"/>
</dbReference>
<feature type="binding site" evidence="4 5">
    <location>
        <position position="297"/>
    </location>
    <ligand>
        <name>Zn(2+)</name>
        <dbReference type="ChEBI" id="CHEBI:29105"/>
    </ligand>
</feature>
<evidence type="ECO:0000256" key="2">
    <source>
        <dbReference type="ARBA" id="ARBA00022679"/>
    </source>
</evidence>
<accession>A0A1S3K5G9</accession>
<evidence type="ECO:0000256" key="6">
    <source>
        <dbReference type="SAM" id="MobiDB-lite"/>
    </source>
</evidence>
<dbReference type="PIRSF" id="PIRSF037505">
    <property type="entry name" value="Betaine_HMT"/>
    <property type="match status" value="1"/>
</dbReference>
<evidence type="ECO:0000256" key="5">
    <source>
        <dbReference type="PROSITE-ProRule" id="PRU00333"/>
    </source>
</evidence>
<dbReference type="GO" id="GO:0008168">
    <property type="term" value="F:methyltransferase activity"/>
    <property type="evidence" value="ECO:0007669"/>
    <property type="project" value="UniProtKB-UniRule"/>
</dbReference>
<proteinExistence type="predicted"/>
<comment type="pathway">
    <text evidence="3">Amino-acid biosynthesis; L-methionine biosynthesis via de novo pathway.</text>
</comment>
<keyword evidence="4 5" id="KW-0862">Zinc</keyword>
<dbReference type="FunCoup" id="A0A1S3K5G9">
    <property type="interactions" value="120"/>
</dbReference>
<gene>
    <name evidence="9" type="primary">LOC106178981</name>
</gene>
<dbReference type="GeneID" id="106178981"/>
<evidence type="ECO:0000313" key="9">
    <source>
        <dbReference type="RefSeq" id="XP_013417875.1"/>
    </source>
</evidence>
<protein>
    <submittedName>
        <fullName evidence="9">Betaine--homocysteine S-methyltransferase 1-like</fullName>
    </submittedName>
</protein>
<dbReference type="AlphaFoldDB" id="A0A1S3K5G9"/>
<keyword evidence="4 5" id="KW-0479">Metal-binding</keyword>
<comment type="cofactor">
    <cofactor evidence="4">
        <name>Zn(2+)</name>
        <dbReference type="ChEBI" id="CHEBI:29105"/>
    </cofactor>
    <text evidence="4">Binds 1 zinc ion per subunit.</text>
</comment>
<dbReference type="Pfam" id="PF02574">
    <property type="entry name" value="S-methyl_trans"/>
    <property type="match status" value="1"/>
</dbReference>
<feature type="domain" description="Hcy-binding" evidence="7">
    <location>
        <begin position="8"/>
        <end position="311"/>
    </location>
</feature>
<dbReference type="SUPFAM" id="SSF82282">
    <property type="entry name" value="Homocysteine S-methyltransferase"/>
    <property type="match status" value="1"/>
</dbReference>
<reference evidence="9" key="1">
    <citation type="submission" date="2025-08" db="UniProtKB">
        <authorList>
            <consortium name="RefSeq"/>
        </authorList>
    </citation>
    <scope>IDENTIFICATION</scope>
    <source>
        <tissue evidence="9">Gonads</tissue>
    </source>
</reference>
<name>A0A1S3K5G9_LINAN</name>
<feature type="binding site" evidence="4 5">
    <location>
        <position position="212"/>
    </location>
    <ligand>
        <name>Zn(2+)</name>
        <dbReference type="ChEBI" id="CHEBI:29105"/>
    </ligand>
</feature>
<organism evidence="8 9">
    <name type="scientific">Lingula anatina</name>
    <name type="common">Brachiopod</name>
    <name type="synonym">Lingula unguis</name>
    <dbReference type="NCBI Taxonomy" id="7574"/>
    <lineage>
        <taxon>Eukaryota</taxon>
        <taxon>Metazoa</taxon>
        <taxon>Spiralia</taxon>
        <taxon>Lophotrochozoa</taxon>
        <taxon>Brachiopoda</taxon>
        <taxon>Linguliformea</taxon>
        <taxon>Lingulata</taxon>
        <taxon>Lingulida</taxon>
        <taxon>Linguloidea</taxon>
        <taxon>Lingulidae</taxon>
        <taxon>Lingula</taxon>
    </lineage>
</organism>
<dbReference type="RefSeq" id="XP_013417875.1">
    <property type="nucleotide sequence ID" value="XM_013562421.1"/>
</dbReference>
<dbReference type="PROSITE" id="PS50970">
    <property type="entry name" value="HCY"/>
    <property type="match status" value="1"/>
</dbReference>
<keyword evidence="2 5" id="KW-0808">Transferase</keyword>
<feature type="binding site" evidence="4 5">
    <location>
        <position position="296"/>
    </location>
    <ligand>
        <name>Zn(2+)</name>
        <dbReference type="ChEBI" id="CHEBI:29105"/>
    </ligand>
</feature>
<evidence type="ECO:0000313" key="8">
    <source>
        <dbReference type="Proteomes" id="UP000085678"/>
    </source>
</evidence>
<keyword evidence="8" id="KW-1185">Reference proteome</keyword>
<evidence type="ECO:0000256" key="1">
    <source>
        <dbReference type="ARBA" id="ARBA00022603"/>
    </source>
</evidence>
<evidence type="ECO:0000256" key="3">
    <source>
        <dbReference type="ARBA" id="ARBA00034478"/>
    </source>
</evidence>
<dbReference type="PANTHER" id="PTHR11103">
    <property type="entry name" value="SLR1189 PROTEIN"/>
    <property type="match status" value="1"/>
</dbReference>
<dbReference type="InterPro" id="IPR017226">
    <property type="entry name" value="BHMT-like"/>
</dbReference>
<dbReference type="InParanoid" id="A0A1S3K5G9"/>
<dbReference type="GO" id="GO:0009086">
    <property type="term" value="P:methionine biosynthetic process"/>
    <property type="evidence" value="ECO:0007669"/>
    <property type="project" value="InterPro"/>
</dbReference>
<dbReference type="Proteomes" id="UP000085678">
    <property type="component" value="Unplaced"/>
</dbReference>
<keyword evidence="1 5" id="KW-0489">Methyltransferase</keyword>
<dbReference type="Gene3D" id="3.20.20.330">
    <property type="entry name" value="Homocysteine-binding-like domain"/>
    <property type="match status" value="1"/>
</dbReference>
<sequence>MSTRKAIKGLEERLKDGESIIVAEGYLFEFERRGYLQAGAFVPEIVLEHPQIVRQLYEEFVHAGSDVVLAFTYYAHRQKLKLIGREDDLEKLNRKALKMAREVADETGTLMAASLSKTMAFIARDSEAIAETKKMFREQVQWAYEEGVDFMVGETLSDLEEAMYALEAIKEFGLPAVITLSSLGDTTRDGHPYSEALKKLEDAGAAAVGLNCIRGPATMLPLMKEIRDVCKGPLCALPVVYRTSPDLPSMQSLTGVGPGGSNIRYFDLPAWQCSRTEIQEFAREARAIGIQYVGLCCGNASHYIREVAETLGRSPPASRYSPDMGARHDPTLLAKQAETSLRKT</sequence>
<dbReference type="UniPathway" id="UPA00051">
    <property type="reaction ID" value="UER00083"/>
</dbReference>
<dbReference type="GO" id="GO:0008270">
    <property type="term" value="F:zinc ion binding"/>
    <property type="evidence" value="ECO:0007669"/>
    <property type="project" value="InterPro"/>
</dbReference>
<dbReference type="InterPro" id="IPR003726">
    <property type="entry name" value="HCY_dom"/>
</dbReference>